<accession>A0ABQ4YC18</accession>
<name>A0ABQ4YC18_9ASTR</name>
<evidence type="ECO:0000313" key="3">
    <source>
        <dbReference type="Proteomes" id="UP001151760"/>
    </source>
</evidence>
<feature type="coiled-coil region" evidence="1">
    <location>
        <begin position="7"/>
        <end position="59"/>
    </location>
</feature>
<keyword evidence="1" id="KW-0175">Coiled coil</keyword>
<evidence type="ECO:0000256" key="1">
    <source>
        <dbReference type="SAM" id="Coils"/>
    </source>
</evidence>
<proteinExistence type="predicted"/>
<dbReference type="EMBL" id="BQNB010010263">
    <property type="protein sequence ID" value="GJS74886.1"/>
    <property type="molecule type" value="Genomic_DNA"/>
</dbReference>
<comment type="caution">
    <text evidence="2">The sequence shown here is derived from an EMBL/GenBank/DDBJ whole genome shotgun (WGS) entry which is preliminary data.</text>
</comment>
<sequence>MSQEKVMAQLKEMKRLANLKAEKEKSKKFLKKILNPATIRAQTQKMAEHEAKRQNMLDEYNHQISLRADKLPITKISYVVNPNMEAIMKITRGDNPLNLIVHPNIKLKTLESKSKIPVGHKPGKKLGLPPPLALATFGMTTEDKKRKRAQILKEDFVTKNISVDGMHKNLVPPLGIEGRQGLVIKEPKSGIFFYNGNWDLVFQREDEFHLATTAQLIRLQRSIQRDTPEAEEMFRKLELTIEARDNAAQARDIVKDNLDGLGQHIEQHQTYSSQRHHQGSQRLVEDIHISWDGYQLAGNSISPKGVTKVRQGMKTTLQAMKVADMGMNAIGQGINAMEPAIIGMIRILDPLVTQSQWPRKSKLERYKTSHTNHKEKEEAELKCKKALGLLADN</sequence>
<reference evidence="2" key="2">
    <citation type="submission" date="2022-01" db="EMBL/GenBank/DDBJ databases">
        <authorList>
            <person name="Yamashiro T."/>
            <person name="Shiraishi A."/>
            <person name="Satake H."/>
            <person name="Nakayama K."/>
        </authorList>
    </citation>
    <scope>NUCLEOTIDE SEQUENCE</scope>
</reference>
<keyword evidence="3" id="KW-1185">Reference proteome</keyword>
<gene>
    <name evidence="2" type="ORF">Tco_0724767</name>
</gene>
<dbReference type="Proteomes" id="UP001151760">
    <property type="component" value="Unassembled WGS sequence"/>
</dbReference>
<protein>
    <submittedName>
        <fullName evidence="2">Uncharacterized protein</fullName>
    </submittedName>
</protein>
<evidence type="ECO:0000313" key="2">
    <source>
        <dbReference type="EMBL" id="GJS74886.1"/>
    </source>
</evidence>
<reference evidence="2" key="1">
    <citation type="journal article" date="2022" name="Int. J. Mol. Sci.">
        <title>Draft Genome of Tanacetum Coccineum: Genomic Comparison of Closely Related Tanacetum-Family Plants.</title>
        <authorList>
            <person name="Yamashiro T."/>
            <person name="Shiraishi A."/>
            <person name="Nakayama K."/>
            <person name="Satake H."/>
        </authorList>
    </citation>
    <scope>NUCLEOTIDE SEQUENCE</scope>
</reference>
<organism evidence="2 3">
    <name type="scientific">Tanacetum coccineum</name>
    <dbReference type="NCBI Taxonomy" id="301880"/>
    <lineage>
        <taxon>Eukaryota</taxon>
        <taxon>Viridiplantae</taxon>
        <taxon>Streptophyta</taxon>
        <taxon>Embryophyta</taxon>
        <taxon>Tracheophyta</taxon>
        <taxon>Spermatophyta</taxon>
        <taxon>Magnoliopsida</taxon>
        <taxon>eudicotyledons</taxon>
        <taxon>Gunneridae</taxon>
        <taxon>Pentapetalae</taxon>
        <taxon>asterids</taxon>
        <taxon>campanulids</taxon>
        <taxon>Asterales</taxon>
        <taxon>Asteraceae</taxon>
        <taxon>Asteroideae</taxon>
        <taxon>Anthemideae</taxon>
        <taxon>Anthemidinae</taxon>
        <taxon>Tanacetum</taxon>
    </lineage>
</organism>